<accession>A0A9P0NYX2</accession>
<proteinExistence type="predicted"/>
<evidence type="ECO:0000313" key="2">
    <source>
        <dbReference type="EMBL" id="CAH1962119.1"/>
    </source>
</evidence>
<comment type="caution">
    <text evidence="2">The sequence shown here is derived from an EMBL/GenBank/DDBJ whole genome shotgun (WGS) entry which is preliminary data.</text>
</comment>
<dbReference type="AlphaFoldDB" id="A0A9P0NYX2"/>
<evidence type="ECO:0000256" key="1">
    <source>
        <dbReference type="SAM" id="MobiDB-lite"/>
    </source>
</evidence>
<evidence type="ECO:0000313" key="3">
    <source>
        <dbReference type="Proteomes" id="UP001152888"/>
    </source>
</evidence>
<dbReference type="EMBL" id="CAKOFQ010006699">
    <property type="protein sequence ID" value="CAH1962119.1"/>
    <property type="molecule type" value="Genomic_DNA"/>
</dbReference>
<sequence length="156" mass="17617">NYTTSLWVSPLEDISNSIVQNRKPIYNSVYSSDSESSDDQPGLPKEGDDDNKLIEKENIHPSKIKEGVYVLVKICSCESEYICLGKALNGADDEGEVKIVFLKCVDDTGKVFKLIGNDISYEQYESLIRIVSEPKLVMKGKRVCYHFLTPLEIFDK</sequence>
<name>A0A9P0NYX2_ACAOB</name>
<organism evidence="2 3">
    <name type="scientific">Acanthoscelides obtectus</name>
    <name type="common">Bean weevil</name>
    <name type="synonym">Bruchus obtectus</name>
    <dbReference type="NCBI Taxonomy" id="200917"/>
    <lineage>
        <taxon>Eukaryota</taxon>
        <taxon>Metazoa</taxon>
        <taxon>Ecdysozoa</taxon>
        <taxon>Arthropoda</taxon>
        <taxon>Hexapoda</taxon>
        <taxon>Insecta</taxon>
        <taxon>Pterygota</taxon>
        <taxon>Neoptera</taxon>
        <taxon>Endopterygota</taxon>
        <taxon>Coleoptera</taxon>
        <taxon>Polyphaga</taxon>
        <taxon>Cucujiformia</taxon>
        <taxon>Chrysomeloidea</taxon>
        <taxon>Chrysomelidae</taxon>
        <taxon>Bruchinae</taxon>
        <taxon>Bruchini</taxon>
        <taxon>Acanthoscelides</taxon>
    </lineage>
</organism>
<feature type="non-terminal residue" evidence="2">
    <location>
        <position position="1"/>
    </location>
</feature>
<protein>
    <submittedName>
        <fullName evidence="2">Uncharacterized protein</fullName>
    </submittedName>
</protein>
<dbReference type="OrthoDB" id="6758798at2759"/>
<feature type="region of interest" description="Disordered" evidence="1">
    <location>
        <begin position="29"/>
        <end position="58"/>
    </location>
</feature>
<reference evidence="2" key="1">
    <citation type="submission" date="2022-03" db="EMBL/GenBank/DDBJ databases">
        <authorList>
            <person name="Sayadi A."/>
        </authorList>
    </citation>
    <scope>NUCLEOTIDE SEQUENCE</scope>
</reference>
<keyword evidence="3" id="KW-1185">Reference proteome</keyword>
<dbReference type="Proteomes" id="UP001152888">
    <property type="component" value="Unassembled WGS sequence"/>
</dbReference>
<gene>
    <name evidence="2" type="ORF">ACAOBT_LOCUS4509</name>
</gene>